<evidence type="ECO:0000313" key="6">
    <source>
        <dbReference type="Proteomes" id="UP000613177"/>
    </source>
</evidence>
<feature type="repeat" description="WD" evidence="3">
    <location>
        <begin position="626"/>
        <end position="665"/>
    </location>
</feature>
<dbReference type="EMBL" id="JAEPRE010000058">
    <property type="protein sequence ID" value="KAG2234240.1"/>
    <property type="molecule type" value="Genomic_DNA"/>
</dbReference>
<dbReference type="PROSITE" id="PS00678">
    <property type="entry name" value="WD_REPEATS_1"/>
    <property type="match status" value="2"/>
</dbReference>
<evidence type="ECO:0000256" key="3">
    <source>
        <dbReference type="PROSITE-ProRule" id="PRU00221"/>
    </source>
</evidence>
<dbReference type="InterPro" id="IPR036322">
    <property type="entry name" value="WD40_repeat_dom_sf"/>
</dbReference>
<feature type="domain" description="F-box" evidence="4">
    <location>
        <begin position="357"/>
        <end position="403"/>
    </location>
</feature>
<feature type="repeat" description="WD" evidence="3">
    <location>
        <begin position="502"/>
        <end position="543"/>
    </location>
</feature>
<dbReference type="SUPFAM" id="SSF50978">
    <property type="entry name" value="WD40 repeat-like"/>
    <property type="match status" value="1"/>
</dbReference>
<keyword evidence="1 3" id="KW-0853">WD repeat</keyword>
<dbReference type="CDD" id="cd00200">
    <property type="entry name" value="WD40"/>
    <property type="match status" value="1"/>
</dbReference>
<reference evidence="5" key="1">
    <citation type="submission" date="2021-01" db="EMBL/GenBank/DDBJ databases">
        <title>Metabolic potential, ecology and presence of endohyphal bacteria is reflected in genomic diversity of Mucoromycotina.</title>
        <authorList>
            <person name="Muszewska A."/>
            <person name="Okrasinska A."/>
            <person name="Steczkiewicz K."/>
            <person name="Drgas O."/>
            <person name="Orlowska M."/>
            <person name="Perlinska-Lenart U."/>
            <person name="Aleksandrzak-Piekarczyk T."/>
            <person name="Szatraj K."/>
            <person name="Zielenkiewicz U."/>
            <person name="Pilsyk S."/>
            <person name="Malc E."/>
            <person name="Mieczkowski P."/>
            <person name="Kruszewska J.S."/>
            <person name="Biernat P."/>
            <person name="Pawlowska J."/>
        </authorList>
    </citation>
    <scope>NUCLEOTIDE SEQUENCE</scope>
    <source>
        <strain evidence="5">WA0000018081</strain>
    </source>
</reference>
<dbReference type="AlphaFoldDB" id="A0A8H7STJ1"/>
<dbReference type="SUPFAM" id="SSF81383">
    <property type="entry name" value="F-box domain"/>
    <property type="match status" value="1"/>
</dbReference>
<dbReference type="SMART" id="SM00320">
    <property type="entry name" value="WD40"/>
    <property type="match status" value="7"/>
</dbReference>
<feature type="repeat" description="WD" evidence="3">
    <location>
        <begin position="460"/>
        <end position="500"/>
    </location>
</feature>
<dbReference type="Gene3D" id="1.20.1280.50">
    <property type="match status" value="1"/>
</dbReference>
<dbReference type="InterPro" id="IPR019775">
    <property type="entry name" value="WD40_repeat_CS"/>
</dbReference>
<dbReference type="SMART" id="SM00256">
    <property type="entry name" value="FBOX"/>
    <property type="match status" value="1"/>
</dbReference>
<gene>
    <name evidence="5" type="ORF">INT48_001959</name>
</gene>
<accession>A0A8H7STJ1</accession>
<evidence type="ECO:0000256" key="2">
    <source>
        <dbReference type="ARBA" id="ARBA00022737"/>
    </source>
</evidence>
<dbReference type="InterPro" id="IPR015943">
    <property type="entry name" value="WD40/YVTN_repeat-like_dom_sf"/>
</dbReference>
<dbReference type="InterPro" id="IPR036047">
    <property type="entry name" value="F-box-like_dom_sf"/>
</dbReference>
<dbReference type="PANTHER" id="PTHR22847:SF745">
    <property type="entry name" value="F-BOX_WD REPEAT-CONTAINING PROTEIN 7"/>
    <property type="match status" value="1"/>
</dbReference>
<keyword evidence="6" id="KW-1185">Reference proteome</keyword>
<sequence>MAPLSNDTFDQYRMLEYRRGTSYHRSALPFLTGPRENYSTVKHIASIYKSNIILYRPNYIPQYLRVRTHHVNLITPTNQNIAVNNTLVIYSEPVEYLFSRDYNFQLSSLTDLRFEEKFKTFFELDKCLIEYEDFDKIGHTDDERTNLQVIKQKFDQDKAKARYKAFVALRCDSEASEDVPDDWWPYPDDRPLTIEEFVLLLIKVSTTYSGTDYIIYKNNFYCICGDTFEADTMICQIDDQGGLSIPSDFENRLFGTKYKRAGYTPSNKPETKTMAIPTYITICPRKDGTTAKTKRLNPRRTTSKSTLLPLKRKLKASSSNFSFILPKFHVGGSSYHRRPSSLYSDNSSNSNLQPVTRSTLVTLPNEIISNILYYLDYITIQKLSRTCSRMYPICHDDRLWRRFLYADFHSVPPLIQENALTLEQKKGITRLASSFNLKLYQNHLKLDQRWLTGKVNTRFLQGHQDSVYCLAWISKDLLISGSRDKTLKIWHIPTSKCIRTIEDEHDGSILCMRVDKENKILMTGSSDATCTIWSLPQVEPILKLRGHGHNVLDVCFVNSNRIVTSSRDHTLRVWDKNTGAELRQMLGHTASVNAIEPVGGTRVVSASGDSTLKLWDIETGECIRTMEGHKLGLACIKYSDGRLYSGGLEGRIKIWDVETGECLNTLLGHAGMIRSIDCLNGKIVSGSYDRSLRVWDTKTGACVLSFQSGHSNWIFNVLMSGTRIVSSGQEKRIMILDFSNGLSPLCN</sequence>
<name>A0A8H7STJ1_9FUNG</name>
<comment type="caution">
    <text evidence="5">The sequence shown here is derived from an EMBL/GenBank/DDBJ whole genome shotgun (WGS) entry which is preliminary data.</text>
</comment>
<dbReference type="PROSITE" id="PS50181">
    <property type="entry name" value="FBOX"/>
    <property type="match status" value="1"/>
</dbReference>
<evidence type="ECO:0000313" key="5">
    <source>
        <dbReference type="EMBL" id="KAG2234240.1"/>
    </source>
</evidence>
<dbReference type="Proteomes" id="UP000613177">
    <property type="component" value="Unassembled WGS sequence"/>
</dbReference>
<dbReference type="PANTHER" id="PTHR22847">
    <property type="entry name" value="WD40 REPEAT PROTEIN"/>
    <property type="match status" value="1"/>
</dbReference>
<feature type="repeat" description="WD" evidence="3">
    <location>
        <begin position="544"/>
        <end position="584"/>
    </location>
</feature>
<feature type="repeat" description="WD" evidence="3">
    <location>
        <begin position="585"/>
        <end position="625"/>
    </location>
</feature>
<dbReference type="PROSITE" id="PS50294">
    <property type="entry name" value="WD_REPEATS_REGION"/>
    <property type="match status" value="6"/>
</dbReference>
<dbReference type="Pfam" id="PF12937">
    <property type="entry name" value="F-box-like"/>
    <property type="match status" value="1"/>
</dbReference>
<dbReference type="Pfam" id="PF00400">
    <property type="entry name" value="WD40"/>
    <property type="match status" value="6"/>
</dbReference>
<organism evidence="5 6">
    <name type="scientific">Thamnidium elegans</name>
    <dbReference type="NCBI Taxonomy" id="101142"/>
    <lineage>
        <taxon>Eukaryota</taxon>
        <taxon>Fungi</taxon>
        <taxon>Fungi incertae sedis</taxon>
        <taxon>Mucoromycota</taxon>
        <taxon>Mucoromycotina</taxon>
        <taxon>Mucoromycetes</taxon>
        <taxon>Mucorales</taxon>
        <taxon>Mucorineae</taxon>
        <taxon>Mucoraceae</taxon>
        <taxon>Thamnidium</taxon>
    </lineage>
</organism>
<dbReference type="InterPro" id="IPR001680">
    <property type="entry name" value="WD40_rpt"/>
</dbReference>
<dbReference type="InterPro" id="IPR001810">
    <property type="entry name" value="F-box_dom"/>
</dbReference>
<dbReference type="Gene3D" id="2.130.10.10">
    <property type="entry name" value="YVTN repeat-like/Quinoprotein amine dehydrogenase"/>
    <property type="match status" value="2"/>
</dbReference>
<protein>
    <recommendedName>
        <fullName evidence="4">F-box domain-containing protein</fullName>
    </recommendedName>
</protein>
<keyword evidence="2" id="KW-0677">Repeat</keyword>
<proteinExistence type="predicted"/>
<dbReference type="PROSITE" id="PS50082">
    <property type="entry name" value="WD_REPEATS_2"/>
    <property type="match status" value="6"/>
</dbReference>
<dbReference type="PRINTS" id="PR00320">
    <property type="entry name" value="GPROTEINBRPT"/>
</dbReference>
<evidence type="ECO:0000259" key="4">
    <source>
        <dbReference type="PROSITE" id="PS50181"/>
    </source>
</evidence>
<feature type="repeat" description="WD" evidence="3">
    <location>
        <begin position="666"/>
        <end position="705"/>
    </location>
</feature>
<dbReference type="InterPro" id="IPR020472">
    <property type="entry name" value="WD40_PAC1"/>
</dbReference>
<evidence type="ECO:0000256" key="1">
    <source>
        <dbReference type="ARBA" id="ARBA00022574"/>
    </source>
</evidence>